<dbReference type="EMBL" id="LRBV02000009">
    <property type="status" value="NOT_ANNOTATED_CDS"/>
    <property type="molecule type" value="Genomic_DNA"/>
</dbReference>
<dbReference type="PANTHER" id="PTHR22928">
    <property type="entry name" value="TELOMERE-ASSOCIATED PROTEIN RIF1"/>
    <property type="match status" value="1"/>
</dbReference>
<dbReference type="InterPro" id="IPR015915">
    <property type="entry name" value="Kelch-typ_b-propeller"/>
</dbReference>
<dbReference type="EnsemblPlants" id="QL09p046495:mrna">
    <property type="protein sequence ID" value="QL09p046495:mrna"/>
    <property type="gene ID" value="QL09p046495"/>
</dbReference>
<reference evidence="1" key="2">
    <citation type="submission" date="2021-01" db="UniProtKB">
        <authorList>
            <consortium name="EnsemblPlants"/>
        </authorList>
    </citation>
    <scope>IDENTIFICATION</scope>
</reference>
<protein>
    <submittedName>
        <fullName evidence="1">Uncharacterized protein</fullName>
    </submittedName>
</protein>
<dbReference type="Pfam" id="PF07893">
    <property type="entry name" value="DUF1668"/>
    <property type="match status" value="1"/>
</dbReference>
<proteinExistence type="predicted"/>
<dbReference type="SUPFAM" id="SSF117281">
    <property type="entry name" value="Kelch motif"/>
    <property type="match status" value="1"/>
</dbReference>
<evidence type="ECO:0000313" key="1">
    <source>
        <dbReference type="EnsemblPlants" id="QL09p046495:mrna"/>
    </source>
</evidence>
<dbReference type="GO" id="GO:0005634">
    <property type="term" value="C:nucleus"/>
    <property type="evidence" value="ECO:0007669"/>
    <property type="project" value="TreeGrafter"/>
</dbReference>
<reference evidence="1 2" key="1">
    <citation type="journal article" date="2016" name="G3 (Bethesda)">
        <title>First Draft Assembly and Annotation of the Genome of a California Endemic Oak Quercus lobata Nee (Fagaceae).</title>
        <authorList>
            <person name="Sork V.L."/>
            <person name="Fitz-Gibbon S.T."/>
            <person name="Puiu D."/>
            <person name="Crepeau M."/>
            <person name="Gugger P.F."/>
            <person name="Sherman R."/>
            <person name="Stevens K."/>
            <person name="Langley C.H."/>
            <person name="Pellegrini M."/>
            <person name="Salzberg S.L."/>
        </authorList>
    </citation>
    <scope>NUCLEOTIDE SEQUENCE [LARGE SCALE GENOMIC DNA]</scope>
    <source>
        <strain evidence="1 2">cv. SW786</strain>
    </source>
</reference>
<dbReference type="InParanoid" id="A0A7N2MLC3"/>
<sequence>MSKVLVKDMKQILLTTMKELLNQGMKVQAIHAWGWFIRLLGSYAMKNRKLTNEMLKIPENAFSDLNPQVQIASQTNASKEEKGVQHLQKSRETSDKIQANGFLKSIRLVMTPLTGIISMIKLVLEPISEAIFHIGPESKSVSSWNLCLDLLDDFILAKCKDVKYVTRVQLELEKRSTNYNDIMLCLGTVLRFIKKICEDVSSEGGDSSDLHHTCLQFIDAVTKELQPATLESPLYKVILDLKYIDKLQSVNNIRHAKFMDICSIVHINMVSPVVYLLVAYLCVVFQSIFFDIQNVNHHNINEGLCAEVESLRLNALIISSHLGLSTADYCVHHCPCHVIVVKLIPEILKISGKMYPSGMGYAILGSTIYCIGGRFLPNEPSLDVYIFDTKKNNEKSLTKLGPCLNAPKYYPNVVVIQGKVYVFPNSFAKDVSSPRFEVFDPLEGTWTALPEPDWDSCSPNTEKWIPYPHKFRVISHLIEDSKLILSTPEGIHIFDVTKPHAGRKHVHRYRGASHNDIPRDSVLADNDNICFTIDYFDTKFTAYNLSKDDAFANPLCVLNSYRDKLVYAFEKGYGKKEEEEHKHRQGQNVLQLTNVHSSMFVVPDGDRCGELIACLPL</sequence>
<dbReference type="GO" id="GO:0000723">
    <property type="term" value="P:telomere maintenance"/>
    <property type="evidence" value="ECO:0007669"/>
    <property type="project" value="TreeGrafter"/>
</dbReference>
<dbReference type="AlphaFoldDB" id="A0A7N2MLC3"/>
<dbReference type="Proteomes" id="UP000594261">
    <property type="component" value="Chromosome 9"/>
</dbReference>
<dbReference type="InterPro" id="IPR037293">
    <property type="entry name" value="Gal_Oxidase_central_sf"/>
</dbReference>
<dbReference type="PANTHER" id="PTHR22928:SF3">
    <property type="entry name" value="TELOMERE-ASSOCIATED PROTEIN RIF1"/>
    <property type="match status" value="1"/>
</dbReference>
<accession>A0A7N2MLC3</accession>
<keyword evidence="2" id="KW-1185">Reference proteome</keyword>
<name>A0A7N2MLC3_QUELO</name>
<organism evidence="1 2">
    <name type="scientific">Quercus lobata</name>
    <name type="common">Valley oak</name>
    <dbReference type="NCBI Taxonomy" id="97700"/>
    <lineage>
        <taxon>Eukaryota</taxon>
        <taxon>Viridiplantae</taxon>
        <taxon>Streptophyta</taxon>
        <taxon>Embryophyta</taxon>
        <taxon>Tracheophyta</taxon>
        <taxon>Spermatophyta</taxon>
        <taxon>Magnoliopsida</taxon>
        <taxon>eudicotyledons</taxon>
        <taxon>Gunneridae</taxon>
        <taxon>Pentapetalae</taxon>
        <taxon>rosids</taxon>
        <taxon>fabids</taxon>
        <taxon>Fagales</taxon>
        <taxon>Fagaceae</taxon>
        <taxon>Quercus</taxon>
    </lineage>
</organism>
<dbReference type="Gramene" id="QL09p046495:mrna">
    <property type="protein sequence ID" value="QL09p046495:mrna"/>
    <property type="gene ID" value="QL09p046495"/>
</dbReference>
<evidence type="ECO:0000313" key="2">
    <source>
        <dbReference type="Proteomes" id="UP000594261"/>
    </source>
</evidence>
<dbReference type="InterPro" id="IPR012871">
    <property type="entry name" value="DUF1668_ORYSA"/>
</dbReference>
<dbReference type="Gene3D" id="2.130.10.80">
    <property type="entry name" value="Galactose oxidase/kelch, beta-propeller"/>
    <property type="match status" value="1"/>
</dbReference>